<sequence>MRGVRLRSSIATLVRRLRPARRTAEAPTAEAPTTEASTADGTERASDGEAARRRRHAGSRLHLVLVLATVLAAAAAGTAWYAQHRADQRDTAVRQALATAAPAAKAIFSYDYRSFDASVANGRSFVTGAFADDYAETTSALKSTAVAEQAVVLAEVSASGVVRAGTAEVELLVYLNQYRRNANTDGEKVDQNRVILELRRVGGDWKVARATAI</sequence>
<evidence type="ECO:0000256" key="3">
    <source>
        <dbReference type="SAM" id="MobiDB-lite"/>
    </source>
</evidence>
<comment type="subcellular location">
    <subcellularLocation>
        <location evidence="1">Membrane</location>
    </subcellularLocation>
</comment>
<evidence type="ECO:0000256" key="1">
    <source>
        <dbReference type="ARBA" id="ARBA00004370"/>
    </source>
</evidence>
<keyword evidence="4" id="KW-1133">Transmembrane helix</keyword>
<dbReference type="RefSeq" id="WP_203865671.1">
    <property type="nucleotide sequence ID" value="NZ_BONW01000008.1"/>
</dbReference>
<accession>A0ABQ4DXA3</accession>
<protein>
    <recommendedName>
        <fullName evidence="7">Mce-associated membrane protein</fullName>
    </recommendedName>
</protein>
<proteinExistence type="predicted"/>
<keyword evidence="6" id="KW-1185">Reference proteome</keyword>
<feature type="compositionally biased region" description="Low complexity" evidence="3">
    <location>
        <begin position="25"/>
        <end position="39"/>
    </location>
</feature>
<keyword evidence="4" id="KW-0812">Transmembrane</keyword>
<comment type="caution">
    <text evidence="5">The sequence shown here is derived from an EMBL/GenBank/DDBJ whole genome shotgun (WGS) entry which is preliminary data.</text>
</comment>
<dbReference type="EMBL" id="BONW01000008">
    <property type="protein sequence ID" value="GIG87090.1"/>
    <property type="molecule type" value="Genomic_DNA"/>
</dbReference>
<dbReference type="PANTHER" id="PTHR37042:SF4">
    <property type="entry name" value="OUTER MEMBRANE PROTEIN RV1973"/>
    <property type="match status" value="1"/>
</dbReference>
<evidence type="ECO:0000313" key="6">
    <source>
        <dbReference type="Proteomes" id="UP000646749"/>
    </source>
</evidence>
<organism evidence="5 6">
    <name type="scientific">Plantactinospora endophytica</name>
    <dbReference type="NCBI Taxonomy" id="673535"/>
    <lineage>
        <taxon>Bacteria</taxon>
        <taxon>Bacillati</taxon>
        <taxon>Actinomycetota</taxon>
        <taxon>Actinomycetes</taxon>
        <taxon>Micromonosporales</taxon>
        <taxon>Micromonosporaceae</taxon>
        <taxon>Plantactinospora</taxon>
    </lineage>
</organism>
<gene>
    <name evidence="5" type="ORF">Pen02_20260</name>
</gene>
<feature type="transmembrane region" description="Helical" evidence="4">
    <location>
        <begin position="61"/>
        <end position="82"/>
    </location>
</feature>
<evidence type="ECO:0008006" key="7">
    <source>
        <dbReference type="Google" id="ProtNLM"/>
    </source>
</evidence>
<evidence type="ECO:0000256" key="2">
    <source>
        <dbReference type="ARBA" id="ARBA00023136"/>
    </source>
</evidence>
<feature type="compositionally biased region" description="Basic and acidic residues" evidence="3">
    <location>
        <begin position="41"/>
        <end position="51"/>
    </location>
</feature>
<name>A0ABQ4DXA3_9ACTN</name>
<evidence type="ECO:0000256" key="4">
    <source>
        <dbReference type="SAM" id="Phobius"/>
    </source>
</evidence>
<feature type="region of interest" description="Disordered" evidence="3">
    <location>
        <begin position="17"/>
        <end position="53"/>
    </location>
</feature>
<dbReference type="PANTHER" id="PTHR37042">
    <property type="entry name" value="OUTER MEMBRANE PROTEIN RV1973"/>
    <property type="match status" value="1"/>
</dbReference>
<dbReference type="Proteomes" id="UP000646749">
    <property type="component" value="Unassembled WGS sequence"/>
</dbReference>
<keyword evidence="2 4" id="KW-0472">Membrane</keyword>
<reference evidence="5 6" key="1">
    <citation type="submission" date="2021-01" db="EMBL/GenBank/DDBJ databases">
        <title>Whole genome shotgun sequence of Plantactinospora endophytica NBRC 110450.</title>
        <authorList>
            <person name="Komaki H."/>
            <person name="Tamura T."/>
        </authorList>
    </citation>
    <scope>NUCLEOTIDE SEQUENCE [LARGE SCALE GENOMIC DNA]</scope>
    <source>
        <strain evidence="5 6">NBRC 110450</strain>
    </source>
</reference>
<evidence type="ECO:0000313" key="5">
    <source>
        <dbReference type="EMBL" id="GIG87090.1"/>
    </source>
</evidence>